<reference evidence="1" key="1">
    <citation type="submission" date="2021-06" db="EMBL/GenBank/DDBJ databases">
        <authorList>
            <person name="Kallberg Y."/>
            <person name="Tangrot J."/>
            <person name="Rosling A."/>
        </authorList>
    </citation>
    <scope>NUCLEOTIDE SEQUENCE</scope>
    <source>
        <strain evidence="1">MA453B</strain>
    </source>
</reference>
<protein>
    <submittedName>
        <fullName evidence="1">17828_t:CDS:1</fullName>
    </submittedName>
</protein>
<dbReference type="OrthoDB" id="774951at2759"/>
<evidence type="ECO:0000313" key="2">
    <source>
        <dbReference type="Proteomes" id="UP000789405"/>
    </source>
</evidence>
<dbReference type="EMBL" id="CAJVPY010001881">
    <property type="protein sequence ID" value="CAG8540234.1"/>
    <property type="molecule type" value="Genomic_DNA"/>
</dbReference>
<feature type="non-terminal residue" evidence="1">
    <location>
        <position position="83"/>
    </location>
</feature>
<dbReference type="Proteomes" id="UP000789405">
    <property type="component" value="Unassembled WGS sequence"/>
</dbReference>
<accession>A0A9N9AS11</accession>
<proteinExistence type="predicted"/>
<dbReference type="AlphaFoldDB" id="A0A9N9AS11"/>
<evidence type="ECO:0000313" key="1">
    <source>
        <dbReference type="EMBL" id="CAG8540234.1"/>
    </source>
</evidence>
<comment type="caution">
    <text evidence="1">The sequence shown here is derived from an EMBL/GenBank/DDBJ whole genome shotgun (WGS) entry which is preliminary data.</text>
</comment>
<organism evidence="1 2">
    <name type="scientific">Dentiscutata erythropus</name>
    <dbReference type="NCBI Taxonomy" id="1348616"/>
    <lineage>
        <taxon>Eukaryota</taxon>
        <taxon>Fungi</taxon>
        <taxon>Fungi incertae sedis</taxon>
        <taxon>Mucoromycota</taxon>
        <taxon>Glomeromycotina</taxon>
        <taxon>Glomeromycetes</taxon>
        <taxon>Diversisporales</taxon>
        <taxon>Gigasporaceae</taxon>
        <taxon>Dentiscutata</taxon>
    </lineage>
</organism>
<sequence>MNFSNLKLAESKIFNGQNYTSNYYEIEIANPETDCYNTNYDDNISIESFKNTFASLDRFFGRSSDNMFTIENINFFTESLKQY</sequence>
<keyword evidence="2" id="KW-1185">Reference proteome</keyword>
<gene>
    <name evidence="1" type="ORF">DERYTH_LOCUS4767</name>
</gene>
<name>A0A9N9AS11_9GLOM</name>